<dbReference type="STRING" id="334253.SAMN04487943_105232"/>
<feature type="region of interest" description="Disordered" evidence="1">
    <location>
        <begin position="25"/>
        <end position="60"/>
    </location>
</feature>
<dbReference type="PANTHER" id="PTHR35271">
    <property type="entry name" value="ABC TRANSPORTER, SUBSTRATE-BINDING LIPOPROTEIN-RELATED"/>
    <property type="match status" value="1"/>
</dbReference>
<evidence type="ECO:0000313" key="3">
    <source>
        <dbReference type="EMBL" id="SFL94980.1"/>
    </source>
</evidence>
<dbReference type="Proteomes" id="UP000198565">
    <property type="component" value="Unassembled WGS sequence"/>
</dbReference>
<organism evidence="3 4">
    <name type="scientific">Gracilibacillus orientalis</name>
    <dbReference type="NCBI Taxonomy" id="334253"/>
    <lineage>
        <taxon>Bacteria</taxon>
        <taxon>Bacillati</taxon>
        <taxon>Bacillota</taxon>
        <taxon>Bacilli</taxon>
        <taxon>Bacillales</taxon>
        <taxon>Bacillaceae</taxon>
        <taxon>Gracilibacillus</taxon>
    </lineage>
</organism>
<reference evidence="4" key="1">
    <citation type="submission" date="2016-10" db="EMBL/GenBank/DDBJ databases">
        <authorList>
            <person name="Varghese N."/>
            <person name="Submissions S."/>
        </authorList>
    </citation>
    <scope>NUCLEOTIDE SEQUENCE [LARGE SCALE GENOMIC DNA]</scope>
    <source>
        <strain evidence="4">CGMCC 1.4250</strain>
    </source>
</reference>
<keyword evidence="4" id="KW-1185">Reference proteome</keyword>
<dbReference type="RefSeq" id="WP_091483788.1">
    <property type="nucleotide sequence ID" value="NZ_FOTR01000005.1"/>
</dbReference>
<feature type="chain" id="PRO_5039560886" evidence="2">
    <location>
        <begin position="21"/>
        <end position="359"/>
    </location>
</feature>
<dbReference type="AlphaFoldDB" id="A0A1I4LVG3"/>
<evidence type="ECO:0000256" key="2">
    <source>
        <dbReference type="SAM" id="SignalP"/>
    </source>
</evidence>
<dbReference type="SUPFAM" id="SSF53822">
    <property type="entry name" value="Periplasmic binding protein-like I"/>
    <property type="match status" value="1"/>
</dbReference>
<dbReference type="Pfam" id="PF04392">
    <property type="entry name" value="ABC_sub_bind"/>
    <property type="match status" value="1"/>
</dbReference>
<dbReference type="InterPro" id="IPR007487">
    <property type="entry name" value="ABC_transpt-TYRBP-like"/>
</dbReference>
<evidence type="ECO:0000256" key="1">
    <source>
        <dbReference type="SAM" id="MobiDB-lite"/>
    </source>
</evidence>
<feature type="compositionally biased region" description="Acidic residues" evidence="1">
    <location>
        <begin position="36"/>
        <end position="60"/>
    </location>
</feature>
<dbReference type="OrthoDB" id="9776955at2"/>
<evidence type="ECO:0000313" key="4">
    <source>
        <dbReference type="Proteomes" id="UP000198565"/>
    </source>
</evidence>
<accession>A0A1I4LVG3</accession>
<dbReference type="InterPro" id="IPR028082">
    <property type="entry name" value="Peripla_BP_I"/>
</dbReference>
<feature type="signal peptide" evidence="2">
    <location>
        <begin position="1"/>
        <end position="20"/>
    </location>
</feature>
<proteinExistence type="predicted"/>
<dbReference type="CDD" id="cd06325">
    <property type="entry name" value="PBP1_ABC_unchar_transporter"/>
    <property type="match status" value="1"/>
</dbReference>
<name>A0A1I4LVG3_9BACI</name>
<keyword evidence="2" id="KW-0732">Signal</keyword>
<dbReference type="PROSITE" id="PS51257">
    <property type="entry name" value="PROKAR_LIPOPROTEIN"/>
    <property type="match status" value="1"/>
</dbReference>
<dbReference type="PANTHER" id="PTHR35271:SF1">
    <property type="entry name" value="ABC TRANSPORTER, SUBSTRATE-BINDING LIPOPROTEIN"/>
    <property type="match status" value="1"/>
</dbReference>
<protein>
    <submittedName>
        <fullName evidence="3">Putative ABC transport system substrate-binding protein</fullName>
    </submittedName>
</protein>
<sequence length="359" mass="38008">MKKNLLLLLIIAFFSILVLAACGTSDDTDNTNGGSDAEETEGDSEEATEETEDEEAVSDDEVYQIGATQIVEHPSLDAAYEGFQAAIADAGLEAEYDFQSAQNDQNNASTIANNFVADGVDLIFANSTPSAQSSLQATSDIPILFTSVTDAVESGLVEALDEPGENITGVLDLHPDSVLTTVEFVDNYFEGATIGLIYSAGEANSVAQIEAVKEAVEGTSLSTAEATIGNSSEVQQATNSLVGEADVFYIITDNTVVSALEAVVAVAEEQGIPLIVGEPESVKRGGFATFGIDYHTIGYRTGEMAVEVLTGKKTTADIPVEAPPSMQLFINKEAAEAQGVEWNEDWDEDAEFLETVEEE</sequence>
<gene>
    <name evidence="3" type="ORF">SAMN04487943_105232</name>
</gene>
<dbReference type="EMBL" id="FOTR01000005">
    <property type="protein sequence ID" value="SFL94980.1"/>
    <property type="molecule type" value="Genomic_DNA"/>
</dbReference>
<dbReference type="Gene3D" id="3.40.50.2300">
    <property type="match status" value="2"/>
</dbReference>